<dbReference type="Proteomes" id="UP000285310">
    <property type="component" value="Unassembled WGS sequence"/>
</dbReference>
<dbReference type="Gene3D" id="2.60.40.1880">
    <property type="entry name" value="Invasion associated locus B (IalB) protein"/>
    <property type="match status" value="1"/>
</dbReference>
<name>A0A423PM01_9GAMM</name>
<dbReference type="RefSeq" id="WP_245963303.1">
    <property type="nucleotide sequence ID" value="NZ_AYKG01000034.1"/>
</dbReference>
<comment type="caution">
    <text evidence="2">The sequence shown here is derived from an EMBL/GenBank/DDBJ whole genome shotgun (WGS) entry which is preliminary data.</text>
</comment>
<feature type="signal peptide" evidence="1">
    <location>
        <begin position="1"/>
        <end position="26"/>
    </location>
</feature>
<dbReference type="EMBL" id="AYKG01000034">
    <property type="protein sequence ID" value="ROO26617.1"/>
    <property type="molecule type" value="Genomic_DNA"/>
</dbReference>
<dbReference type="InParanoid" id="A0A423PM01"/>
<feature type="chain" id="PRO_5018985600" evidence="1">
    <location>
        <begin position="27"/>
        <end position="176"/>
    </location>
</feature>
<evidence type="ECO:0000313" key="2">
    <source>
        <dbReference type="EMBL" id="ROO26617.1"/>
    </source>
</evidence>
<keyword evidence="3" id="KW-1185">Reference proteome</keyword>
<evidence type="ECO:0000313" key="3">
    <source>
        <dbReference type="Proteomes" id="UP000285310"/>
    </source>
</evidence>
<dbReference type="Pfam" id="PF06776">
    <property type="entry name" value="IalB"/>
    <property type="match status" value="1"/>
</dbReference>
<sequence>MTNVFRFSTVALVVAMFMGQAAPALAQSNGSNGADDVKITHYNDWEVRCPKSGPAQDDCEMTQLINGPDGNKPIMRVVMGYPPQIDTAAMIFILPLGTRLAPGVQLSIDGDQPRRFPFQICLEQGCRADFPIENDLLAKMKRGTKANVTIVGPKGDQIDLAISLSGFTDANSAIAK</sequence>
<evidence type="ECO:0000256" key="1">
    <source>
        <dbReference type="SAM" id="SignalP"/>
    </source>
</evidence>
<dbReference type="InterPro" id="IPR038696">
    <property type="entry name" value="IalB_sf"/>
</dbReference>
<protein>
    <submittedName>
        <fullName evidence="2">Invasion protein B-like protein</fullName>
    </submittedName>
</protein>
<keyword evidence="1" id="KW-0732">Signal</keyword>
<dbReference type="AlphaFoldDB" id="A0A423PM01"/>
<reference evidence="2 3" key="1">
    <citation type="submission" date="2013-10" db="EMBL/GenBank/DDBJ databases">
        <title>Salinisphaera japonica YTM-1 Genome Sequencing.</title>
        <authorList>
            <person name="Lai Q."/>
            <person name="Li C."/>
            <person name="Shao Z."/>
        </authorList>
    </citation>
    <scope>NUCLEOTIDE SEQUENCE [LARGE SCALE GENOMIC DNA]</scope>
    <source>
        <strain evidence="2 3">YTM-1</strain>
    </source>
</reference>
<organism evidence="2 3">
    <name type="scientific">Salinisphaera japonica YTM-1</name>
    <dbReference type="NCBI Taxonomy" id="1209778"/>
    <lineage>
        <taxon>Bacteria</taxon>
        <taxon>Pseudomonadati</taxon>
        <taxon>Pseudomonadota</taxon>
        <taxon>Gammaproteobacteria</taxon>
        <taxon>Salinisphaerales</taxon>
        <taxon>Salinisphaeraceae</taxon>
        <taxon>Salinisphaera</taxon>
    </lineage>
</organism>
<dbReference type="InterPro" id="IPR010642">
    <property type="entry name" value="Invasion_prot_B"/>
</dbReference>
<gene>
    <name evidence="2" type="ORF">SAJA_11150</name>
</gene>
<proteinExistence type="predicted"/>
<accession>A0A423PM01</accession>